<proteinExistence type="predicted"/>
<comment type="caution">
    <text evidence="1">The sequence shown here is derived from an EMBL/GenBank/DDBJ whole genome shotgun (WGS) entry which is preliminary data.</text>
</comment>
<dbReference type="Proteomes" id="UP001181693">
    <property type="component" value="Unassembled WGS sequence"/>
</dbReference>
<evidence type="ECO:0000313" key="1">
    <source>
        <dbReference type="EMBL" id="DBA23836.1"/>
    </source>
</evidence>
<dbReference type="AlphaFoldDB" id="A0AAV2ZYY3"/>
<gene>
    <name evidence="1" type="ORF">GDO54_014714</name>
</gene>
<evidence type="ECO:0000313" key="2">
    <source>
        <dbReference type="Proteomes" id="UP001181693"/>
    </source>
</evidence>
<dbReference type="EMBL" id="DYDO01000006">
    <property type="protein sequence ID" value="DBA23836.1"/>
    <property type="molecule type" value="Genomic_DNA"/>
</dbReference>
<accession>A0AAV2ZYY3</accession>
<reference evidence="1" key="1">
    <citation type="thesis" date="2020" institute="ProQuest LLC" country="789 East Eisenhower Parkway, Ann Arbor, MI, USA">
        <title>Comparative Genomics and Chromosome Evolution.</title>
        <authorList>
            <person name="Mudd A.B."/>
        </authorList>
    </citation>
    <scope>NUCLEOTIDE SEQUENCE</scope>
    <source>
        <strain evidence="1">1538</strain>
        <tissue evidence="1">Blood</tissue>
    </source>
</reference>
<protein>
    <submittedName>
        <fullName evidence="1">Uncharacterized protein</fullName>
    </submittedName>
</protein>
<name>A0AAV2ZYY3_PYXAD</name>
<organism evidence="1 2">
    <name type="scientific">Pyxicephalus adspersus</name>
    <name type="common">African bullfrog</name>
    <dbReference type="NCBI Taxonomy" id="30357"/>
    <lineage>
        <taxon>Eukaryota</taxon>
        <taxon>Metazoa</taxon>
        <taxon>Chordata</taxon>
        <taxon>Craniata</taxon>
        <taxon>Vertebrata</taxon>
        <taxon>Euteleostomi</taxon>
        <taxon>Amphibia</taxon>
        <taxon>Batrachia</taxon>
        <taxon>Anura</taxon>
        <taxon>Neobatrachia</taxon>
        <taxon>Ranoidea</taxon>
        <taxon>Pyxicephalidae</taxon>
        <taxon>Pyxicephalinae</taxon>
        <taxon>Pyxicephalus</taxon>
    </lineage>
</organism>
<keyword evidence="2" id="KW-1185">Reference proteome</keyword>
<sequence length="94" mass="11066">MLSSKGSIWRTIERIIKIYITVSIQQIPISPQGVTKYHTGSYRGRIIKYHRGWGDRHDNFLPRCPFGFLYHWLISLKNVHFLPLFPQFVFCGGE</sequence>